<evidence type="ECO:0000256" key="5">
    <source>
        <dbReference type="ARBA" id="ARBA00023136"/>
    </source>
</evidence>
<dbReference type="Proteomes" id="UP000450917">
    <property type="component" value="Unassembled WGS sequence"/>
</dbReference>
<accession>A0A7X3CTF2</accession>
<keyword evidence="3" id="KW-0201">Cytochrome c-type biogenesis</keyword>
<dbReference type="RefSeq" id="WP_155614835.1">
    <property type="nucleotide sequence ID" value="NZ_JBDLZV010000001.1"/>
</dbReference>
<comment type="subcellular location">
    <subcellularLocation>
        <location evidence="1">Membrane</location>
        <topology evidence="1">Multi-pass membrane protein</topology>
    </subcellularLocation>
</comment>
<organism evidence="8 9">
    <name type="scientific">Paenibacillus validus</name>
    <dbReference type="NCBI Taxonomy" id="44253"/>
    <lineage>
        <taxon>Bacteria</taxon>
        <taxon>Bacillati</taxon>
        <taxon>Bacillota</taxon>
        <taxon>Bacilli</taxon>
        <taxon>Bacillales</taxon>
        <taxon>Paenibacillaceae</taxon>
        <taxon>Paenibacillus</taxon>
    </lineage>
</organism>
<protein>
    <submittedName>
        <fullName evidence="8">Cytochrome c biogenesis protein ResB</fullName>
    </submittedName>
</protein>
<evidence type="ECO:0000313" key="8">
    <source>
        <dbReference type="EMBL" id="MUG71681.1"/>
    </source>
</evidence>
<evidence type="ECO:0000256" key="2">
    <source>
        <dbReference type="ARBA" id="ARBA00022692"/>
    </source>
</evidence>
<feature type="transmembrane region" description="Helical" evidence="6">
    <location>
        <begin position="491"/>
        <end position="509"/>
    </location>
</feature>
<dbReference type="PANTHER" id="PTHR31566">
    <property type="entry name" value="CYTOCHROME C BIOGENESIS PROTEIN CCS1, CHLOROPLASTIC"/>
    <property type="match status" value="1"/>
</dbReference>
<feature type="domain" description="ResB-like" evidence="7">
    <location>
        <begin position="65"/>
        <end position="430"/>
    </location>
</feature>
<reference evidence="8 9" key="1">
    <citation type="submission" date="2019-11" db="EMBL/GenBank/DDBJ databases">
        <title>Draft genome sequences of five Paenibacillus species of dairy origin.</title>
        <authorList>
            <person name="Olajide A.M."/>
            <person name="Chen S."/>
            <person name="Lapointe G."/>
        </authorList>
    </citation>
    <scope>NUCLEOTIDE SEQUENCE [LARGE SCALE GENOMIC DNA]</scope>
    <source>
        <strain evidence="8 9">2CS3</strain>
    </source>
</reference>
<dbReference type="GO" id="GO:0017004">
    <property type="term" value="P:cytochrome complex assembly"/>
    <property type="evidence" value="ECO:0007669"/>
    <property type="project" value="UniProtKB-KW"/>
</dbReference>
<dbReference type="AlphaFoldDB" id="A0A7X3CTF2"/>
<proteinExistence type="predicted"/>
<dbReference type="GO" id="GO:0016020">
    <property type="term" value="C:membrane"/>
    <property type="evidence" value="ECO:0007669"/>
    <property type="project" value="UniProtKB-SubCell"/>
</dbReference>
<feature type="transmembrane region" description="Helical" evidence="6">
    <location>
        <begin position="123"/>
        <end position="145"/>
    </location>
</feature>
<feature type="domain" description="ResB-like" evidence="7">
    <location>
        <begin position="443"/>
        <end position="540"/>
    </location>
</feature>
<gene>
    <name evidence="8" type="ORF">GNP93_13470</name>
</gene>
<keyword evidence="9" id="KW-1185">Reference proteome</keyword>
<evidence type="ECO:0000256" key="3">
    <source>
        <dbReference type="ARBA" id="ARBA00022748"/>
    </source>
</evidence>
<comment type="caution">
    <text evidence="8">The sequence shown here is derived from an EMBL/GenBank/DDBJ whole genome shotgun (WGS) entry which is preliminary data.</text>
</comment>
<name>A0A7X3CTF2_9BACL</name>
<dbReference type="EMBL" id="WNZX01000010">
    <property type="protein sequence ID" value="MUG71681.1"/>
    <property type="molecule type" value="Genomic_DNA"/>
</dbReference>
<dbReference type="PANTHER" id="PTHR31566:SF0">
    <property type="entry name" value="CYTOCHROME C BIOGENESIS PROTEIN CCS1, CHLOROPLASTIC"/>
    <property type="match status" value="1"/>
</dbReference>
<keyword evidence="2 6" id="KW-0812">Transmembrane</keyword>
<dbReference type="InterPro" id="IPR007816">
    <property type="entry name" value="ResB-like_domain"/>
</dbReference>
<dbReference type="Pfam" id="PF05140">
    <property type="entry name" value="ResB"/>
    <property type="match status" value="2"/>
</dbReference>
<sequence>MIHNTKCECGHQNPVATLLCESCGKPLEDEGGAEPLEMKYDGMARRSQRANPGLLDRVWNFFSSVKIAIYLIVITLLGSALGTIYPQENTFLNIDPSVYYEQTYGTLGYIYYLLGLSHTFESWWFITLLLMIGTSLIVCSLDRVLPLYRALSKQQIRKHLSFITRQKLTYSGSIPVGAVPGGQPEAAPEQVWTETAAKALRKARYRVYTDGTALLAEKYRFSRWGPYINHIGLIIFLGAVLMRSIPGWHMDQHIGFPEGKLVKIPETNYYLKNEKFTLEYYKPEEMSAEFRSKGLDVPKVYETKATLYACLADCDDPTKEPVLKEVHKQDIIVNKPLEYQGLLAYQFDFKPSPMLISVKPSLKNKETGETYGSFELSMDNPKEQYKVGPYELKLKAYFPEFALDSKGMPITKSKDPLMPAFVFTITGPGLQPQGEPYMYFPRQVDKVNFRQDEINGALGAKLELAVGSMENVKISEYISYLNIRVDRAMPFIWIGTAISMIGLIMGFYWNHRRVWLRIDDGKLALGAHTNKNWYGLRKEVSQVLAKTGIEVDPNALERRVEQA</sequence>
<dbReference type="InterPro" id="IPR023494">
    <property type="entry name" value="Cyt_c_bgen_Ccs1/CcsB/ResB"/>
</dbReference>
<keyword evidence="5 6" id="KW-0472">Membrane</keyword>
<evidence type="ECO:0000313" key="9">
    <source>
        <dbReference type="Proteomes" id="UP000450917"/>
    </source>
</evidence>
<keyword evidence="4 6" id="KW-1133">Transmembrane helix</keyword>
<evidence type="ECO:0000256" key="1">
    <source>
        <dbReference type="ARBA" id="ARBA00004141"/>
    </source>
</evidence>
<evidence type="ECO:0000259" key="7">
    <source>
        <dbReference type="Pfam" id="PF05140"/>
    </source>
</evidence>
<feature type="transmembrane region" description="Helical" evidence="6">
    <location>
        <begin position="67"/>
        <end position="85"/>
    </location>
</feature>
<evidence type="ECO:0000256" key="6">
    <source>
        <dbReference type="SAM" id="Phobius"/>
    </source>
</evidence>
<evidence type="ECO:0000256" key="4">
    <source>
        <dbReference type="ARBA" id="ARBA00022989"/>
    </source>
</evidence>
<feature type="transmembrane region" description="Helical" evidence="6">
    <location>
        <begin position="227"/>
        <end position="245"/>
    </location>
</feature>